<dbReference type="SMART" id="SM00283">
    <property type="entry name" value="MA"/>
    <property type="match status" value="1"/>
</dbReference>
<evidence type="ECO:0000313" key="8">
    <source>
        <dbReference type="EMBL" id="QDU32851.1"/>
    </source>
</evidence>
<dbReference type="InterPro" id="IPR003660">
    <property type="entry name" value="HAMP_dom"/>
</dbReference>
<dbReference type="SUPFAM" id="SSF58104">
    <property type="entry name" value="Methyl-accepting chemotaxis protein (MCP) signaling domain"/>
    <property type="match status" value="1"/>
</dbReference>
<dbReference type="EMBL" id="CP036425">
    <property type="protein sequence ID" value="QDU32851.1"/>
    <property type="molecule type" value="Genomic_DNA"/>
</dbReference>
<dbReference type="GO" id="GO:0007165">
    <property type="term" value="P:signal transduction"/>
    <property type="evidence" value="ECO:0007669"/>
    <property type="project" value="UniProtKB-KW"/>
</dbReference>
<dbReference type="OrthoDB" id="9772755at2"/>
<dbReference type="Pfam" id="PF00015">
    <property type="entry name" value="MCPsignal"/>
    <property type="match status" value="1"/>
</dbReference>
<sequence>MRNLSIRMKVVVWCGLTMTIAMICGFSFAGIKIWNETKAKAEQEAMKIIASTSTTLKGSMDEKASTAQSLCDALYRTDDEPLLNMQNVKGINRRQILFKPDLLAAWTWLNKDTADLTNFEIDGIKHDMSKFASTLTIRNNGKLESSSRVNRTAKPTDQWFWEPWNKKQIFLSEPYIWDYGNGQVVLQASFATIIKRGDKTVGIAGVDISMNQMQEIADKNNEFDGSAKLGILSPTGKIIAFQGKPDLITKDLVEISPTFMKVKDRVLTGESMYIWTSSGDLVLYYPFELGSTGQYLVSAMRIPGSVIMAPAKAALYQIIALGIVCLTIAGFLMWYAAGKISKPIQNVVDSLNDISQGEGDLTVRLTINSKDELGNLAQAFNVFVEKVHDTISDVMRLTLDVASASTQIAASSEEIAAGMEEQSGQVQEISTAVEEMSASINEVAQKSHDANSSAGDAKQVALDGGDIVQQTMSGMNEIETVVSDSSLSIGELGKQGERIGEIIEVINDIADQTNLLALNAAIEAARAGEHGRGFAVVADEVRKLADRTTKATDGVSELISGIQAGTHQAVEKMSSGTEIVGKGVDSARRAGESLNNIVDGAENVAEMVQSIAAAAEQQSAASEQISRNIQSIAAVTHQSREGTQQASVAAAGLSEKAESLKQLVAQFKVKDAA</sequence>
<dbReference type="PANTHER" id="PTHR32089">
    <property type="entry name" value="METHYL-ACCEPTING CHEMOTAXIS PROTEIN MCPB"/>
    <property type="match status" value="1"/>
</dbReference>
<evidence type="ECO:0000256" key="5">
    <source>
        <dbReference type="SAM" id="Phobius"/>
    </source>
</evidence>
<dbReference type="AlphaFoldDB" id="A0A517YRM4"/>
<evidence type="ECO:0000259" key="6">
    <source>
        <dbReference type="PROSITE" id="PS50111"/>
    </source>
</evidence>
<keyword evidence="5" id="KW-0472">Membrane</keyword>
<feature type="transmembrane region" description="Helical" evidence="5">
    <location>
        <begin position="314"/>
        <end position="336"/>
    </location>
</feature>
<feature type="domain" description="Methyl-accepting transducer" evidence="6">
    <location>
        <begin position="397"/>
        <end position="633"/>
    </location>
</feature>
<dbReference type="Gene3D" id="1.10.287.950">
    <property type="entry name" value="Methyl-accepting chemotaxis protein"/>
    <property type="match status" value="1"/>
</dbReference>
<proteinExistence type="inferred from homology"/>
<keyword evidence="5" id="KW-0812">Transmembrane</keyword>
<evidence type="ECO:0000256" key="2">
    <source>
        <dbReference type="ARBA" id="ARBA00023224"/>
    </source>
</evidence>
<name>A0A517YRM4_9BACT</name>
<feature type="domain" description="HAMP" evidence="7">
    <location>
        <begin position="338"/>
        <end position="392"/>
    </location>
</feature>
<dbReference type="Pfam" id="PF00672">
    <property type="entry name" value="HAMP"/>
    <property type="match status" value="1"/>
</dbReference>
<dbReference type="PROSITE" id="PS50885">
    <property type="entry name" value="HAMP"/>
    <property type="match status" value="1"/>
</dbReference>
<evidence type="ECO:0000313" key="9">
    <source>
        <dbReference type="Proteomes" id="UP000317369"/>
    </source>
</evidence>
<dbReference type="FunFam" id="1.10.287.950:FF:000001">
    <property type="entry name" value="Methyl-accepting chemotaxis sensory transducer"/>
    <property type="match status" value="1"/>
</dbReference>
<dbReference type="PANTHER" id="PTHR32089:SF112">
    <property type="entry name" value="LYSOZYME-LIKE PROTEIN-RELATED"/>
    <property type="match status" value="1"/>
</dbReference>
<dbReference type="Proteomes" id="UP000317369">
    <property type="component" value="Chromosome"/>
</dbReference>
<dbReference type="PROSITE" id="PS50111">
    <property type="entry name" value="CHEMOTAXIS_TRANSDUC_2"/>
    <property type="match status" value="1"/>
</dbReference>
<dbReference type="SMART" id="SM00304">
    <property type="entry name" value="HAMP"/>
    <property type="match status" value="1"/>
</dbReference>
<dbReference type="Gene3D" id="3.30.450.20">
    <property type="entry name" value="PAS domain"/>
    <property type="match status" value="1"/>
</dbReference>
<reference evidence="8 9" key="1">
    <citation type="submission" date="2019-02" db="EMBL/GenBank/DDBJ databases">
        <title>Deep-cultivation of Planctomycetes and their phenomic and genomic characterization uncovers novel biology.</title>
        <authorList>
            <person name="Wiegand S."/>
            <person name="Jogler M."/>
            <person name="Boedeker C."/>
            <person name="Pinto D."/>
            <person name="Vollmers J."/>
            <person name="Rivas-Marin E."/>
            <person name="Kohn T."/>
            <person name="Peeters S.H."/>
            <person name="Heuer A."/>
            <person name="Rast P."/>
            <person name="Oberbeckmann S."/>
            <person name="Bunk B."/>
            <person name="Jeske O."/>
            <person name="Meyerdierks A."/>
            <person name="Storesund J.E."/>
            <person name="Kallscheuer N."/>
            <person name="Luecker S."/>
            <person name="Lage O.M."/>
            <person name="Pohl T."/>
            <person name="Merkel B.J."/>
            <person name="Hornburger P."/>
            <person name="Mueller R.-W."/>
            <person name="Bruemmer F."/>
            <person name="Labrenz M."/>
            <person name="Spormann A.M."/>
            <person name="Op den Camp H."/>
            <person name="Overmann J."/>
            <person name="Amann R."/>
            <person name="Jetten M.S.M."/>
            <person name="Mascher T."/>
            <person name="Medema M.H."/>
            <person name="Devos D.P."/>
            <person name="Kaster A.-K."/>
            <person name="Ovreas L."/>
            <person name="Rohde M."/>
            <person name="Galperin M.Y."/>
            <person name="Jogler C."/>
        </authorList>
    </citation>
    <scope>NUCLEOTIDE SEQUENCE [LARGE SCALE GENOMIC DNA]</scope>
    <source>
        <strain evidence="8 9">KS4</strain>
    </source>
</reference>
<evidence type="ECO:0000256" key="4">
    <source>
        <dbReference type="PROSITE-ProRule" id="PRU00284"/>
    </source>
</evidence>
<dbReference type="RefSeq" id="WP_145075049.1">
    <property type="nucleotide sequence ID" value="NZ_CP036425.1"/>
</dbReference>
<evidence type="ECO:0000256" key="1">
    <source>
        <dbReference type="ARBA" id="ARBA00004370"/>
    </source>
</evidence>
<dbReference type="KEGG" id="pcor:KS4_08880"/>
<keyword evidence="9" id="KW-1185">Reference proteome</keyword>
<evidence type="ECO:0000256" key="3">
    <source>
        <dbReference type="ARBA" id="ARBA00029447"/>
    </source>
</evidence>
<comment type="similarity">
    <text evidence="3">Belongs to the methyl-accepting chemotaxis (MCP) protein family.</text>
</comment>
<keyword evidence="5" id="KW-1133">Transmembrane helix</keyword>
<dbReference type="InterPro" id="IPR004089">
    <property type="entry name" value="MCPsignal_dom"/>
</dbReference>
<dbReference type="Pfam" id="PF22673">
    <property type="entry name" value="MCP-like_PDC_1"/>
    <property type="match status" value="1"/>
</dbReference>
<evidence type="ECO:0000259" key="7">
    <source>
        <dbReference type="PROSITE" id="PS50885"/>
    </source>
</evidence>
<accession>A0A517YRM4</accession>
<organism evidence="8 9">
    <name type="scientific">Poriferisphaera corsica</name>
    <dbReference type="NCBI Taxonomy" id="2528020"/>
    <lineage>
        <taxon>Bacteria</taxon>
        <taxon>Pseudomonadati</taxon>
        <taxon>Planctomycetota</taxon>
        <taxon>Phycisphaerae</taxon>
        <taxon>Phycisphaerales</taxon>
        <taxon>Phycisphaeraceae</taxon>
        <taxon>Poriferisphaera</taxon>
    </lineage>
</organism>
<dbReference type="GO" id="GO:0006935">
    <property type="term" value="P:chemotaxis"/>
    <property type="evidence" value="ECO:0007669"/>
    <property type="project" value="UniProtKB-ARBA"/>
</dbReference>
<protein>
    <submittedName>
        <fullName evidence="8">Methyl-accepting chemotaxis protein PctA</fullName>
    </submittedName>
</protein>
<dbReference type="CDD" id="cd11386">
    <property type="entry name" value="MCP_signal"/>
    <property type="match status" value="1"/>
</dbReference>
<gene>
    <name evidence="8" type="primary">pctA_3</name>
    <name evidence="8" type="ORF">KS4_08880</name>
</gene>
<dbReference type="CDD" id="cd06225">
    <property type="entry name" value="HAMP"/>
    <property type="match status" value="1"/>
</dbReference>
<keyword evidence="2 4" id="KW-0807">Transducer</keyword>
<comment type="subcellular location">
    <subcellularLocation>
        <location evidence="1">Membrane</location>
    </subcellularLocation>
</comment>
<dbReference type="CDD" id="cd12913">
    <property type="entry name" value="PDC1_MCP_like"/>
    <property type="match status" value="1"/>
</dbReference>
<dbReference type="GO" id="GO:0016020">
    <property type="term" value="C:membrane"/>
    <property type="evidence" value="ECO:0007669"/>
    <property type="project" value="UniProtKB-SubCell"/>
</dbReference>